<dbReference type="EMBL" id="JARKIF010000003">
    <property type="protein sequence ID" value="KAJ7643724.1"/>
    <property type="molecule type" value="Genomic_DNA"/>
</dbReference>
<sequence>MHASRVPLSFAADASSPGPTTRPTDLQLSYASSSRLNSFETCELFRFFPLSPSLRPALNNDSPYVDTAQDIATLSSSSLAECGTRLLVPHSSIVIFFIKFSSYLRVTPVTPNPCSLLAPTPTAPAVDCTDTFRYCPSLS</sequence>
<organism evidence="2 3">
    <name type="scientific">Roridomyces roridus</name>
    <dbReference type="NCBI Taxonomy" id="1738132"/>
    <lineage>
        <taxon>Eukaryota</taxon>
        <taxon>Fungi</taxon>
        <taxon>Dikarya</taxon>
        <taxon>Basidiomycota</taxon>
        <taxon>Agaricomycotina</taxon>
        <taxon>Agaricomycetes</taxon>
        <taxon>Agaricomycetidae</taxon>
        <taxon>Agaricales</taxon>
        <taxon>Marasmiineae</taxon>
        <taxon>Mycenaceae</taxon>
        <taxon>Roridomyces</taxon>
    </lineage>
</organism>
<dbReference type="AlphaFoldDB" id="A0AAD7CAG3"/>
<proteinExistence type="predicted"/>
<accession>A0AAD7CAG3</accession>
<dbReference type="Proteomes" id="UP001221142">
    <property type="component" value="Unassembled WGS sequence"/>
</dbReference>
<feature type="region of interest" description="Disordered" evidence="1">
    <location>
        <begin position="1"/>
        <end position="25"/>
    </location>
</feature>
<reference evidence="2" key="1">
    <citation type="submission" date="2023-03" db="EMBL/GenBank/DDBJ databases">
        <title>Massive genome expansion in bonnet fungi (Mycena s.s.) driven by repeated elements and novel gene families across ecological guilds.</title>
        <authorList>
            <consortium name="Lawrence Berkeley National Laboratory"/>
            <person name="Harder C.B."/>
            <person name="Miyauchi S."/>
            <person name="Viragh M."/>
            <person name="Kuo A."/>
            <person name="Thoen E."/>
            <person name="Andreopoulos B."/>
            <person name="Lu D."/>
            <person name="Skrede I."/>
            <person name="Drula E."/>
            <person name="Henrissat B."/>
            <person name="Morin E."/>
            <person name="Kohler A."/>
            <person name="Barry K."/>
            <person name="LaButti K."/>
            <person name="Morin E."/>
            <person name="Salamov A."/>
            <person name="Lipzen A."/>
            <person name="Mereny Z."/>
            <person name="Hegedus B."/>
            <person name="Baldrian P."/>
            <person name="Stursova M."/>
            <person name="Weitz H."/>
            <person name="Taylor A."/>
            <person name="Grigoriev I.V."/>
            <person name="Nagy L.G."/>
            <person name="Martin F."/>
            <person name="Kauserud H."/>
        </authorList>
    </citation>
    <scope>NUCLEOTIDE SEQUENCE</scope>
    <source>
        <strain evidence="2">9284</strain>
    </source>
</reference>
<keyword evidence="3" id="KW-1185">Reference proteome</keyword>
<name>A0AAD7CAG3_9AGAR</name>
<comment type="caution">
    <text evidence="2">The sequence shown here is derived from an EMBL/GenBank/DDBJ whole genome shotgun (WGS) entry which is preliminary data.</text>
</comment>
<gene>
    <name evidence="2" type="ORF">FB45DRAFT_1052624</name>
</gene>
<evidence type="ECO:0000313" key="2">
    <source>
        <dbReference type="EMBL" id="KAJ7643724.1"/>
    </source>
</evidence>
<evidence type="ECO:0000256" key="1">
    <source>
        <dbReference type="SAM" id="MobiDB-lite"/>
    </source>
</evidence>
<evidence type="ECO:0000313" key="3">
    <source>
        <dbReference type="Proteomes" id="UP001221142"/>
    </source>
</evidence>
<protein>
    <submittedName>
        <fullName evidence="2">Uncharacterized protein</fullName>
    </submittedName>
</protein>